<evidence type="ECO:0000313" key="3">
    <source>
        <dbReference type="EMBL" id="ORZ19920.1"/>
    </source>
</evidence>
<dbReference type="Pfam" id="PF13409">
    <property type="entry name" value="GST_N_2"/>
    <property type="match status" value="1"/>
</dbReference>
<dbReference type="STRING" id="90262.A0A1X2IPI7"/>
<comment type="caution">
    <text evidence="3">The sequence shown here is derived from an EMBL/GenBank/DDBJ whole genome shotgun (WGS) entry which is preliminary data.</text>
</comment>
<dbReference type="InterPro" id="IPR004045">
    <property type="entry name" value="Glutathione_S-Trfase_N"/>
</dbReference>
<dbReference type="PANTHER" id="PTHR43968">
    <property type="match status" value="1"/>
</dbReference>
<dbReference type="Gene3D" id="3.40.30.10">
    <property type="entry name" value="Glutaredoxin"/>
    <property type="match status" value="1"/>
</dbReference>
<dbReference type="EMBL" id="MCGE01000007">
    <property type="protein sequence ID" value="ORZ19920.1"/>
    <property type="molecule type" value="Genomic_DNA"/>
</dbReference>
<protein>
    <recommendedName>
        <fullName evidence="5">Glutathione S-transferase</fullName>
    </recommendedName>
</protein>
<feature type="domain" description="GST N-terminal" evidence="1">
    <location>
        <begin position="3"/>
        <end position="81"/>
    </location>
</feature>
<dbReference type="SFLD" id="SFLDS00019">
    <property type="entry name" value="Glutathione_Transferase_(cytos"/>
    <property type="match status" value="1"/>
</dbReference>
<dbReference type="InterPro" id="IPR050983">
    <property type="entry name" value="GST_Omega/HSP26"/>
</dbReference>
<dbReference type="InterPro" id="IPR010987">
    <property type="entry name" value="Glutathione-S-Trfase_C-like"/>
</dbReference>
<dbReference type="GO" id="GO:0005737">
    <property type="term" value="C:cytoplasm"/>
    <property type="evidence" value="ECO:0007669"/>
    <property type="project" value="TreeGrafter"/>
</dbReference>
<gene>
    <name evidence="3" type="ORF">BCR42DRAFT_410799</name>
</gene>
<dbReference type="SUPFAM" id="SSF52833">
    <property type="entry name" value="Thioredoxin-like"/>
    <property type="match status" value="1"/>
</dbReference>
<reference evidence="3 4" key="1">
    <citation type="submission" date="2016-07" db="EMBL/GenBank/DDBJ databases">
        <title>Pervasive Adenine N6-methylation of Active Genes in Fungi.</title>
        <authorList>
            <consortium name="DOE Joint Genome Institute"/>
            <person name="Mondo S.J."/>
            <person name="Dannebaum R.O."/>
            <person name="Kuo R.C."/>
            <person name="Labutti K."/>
            <person name="Haridas S."/>
            <person name="Kuo A."/>
            <person name="Salamov A."/>
            <person name="Ahrendt S.R."/>
            <person name="Lipzen A."/>
            <person name="Sullivan W."/>
            <person name="Andreopoulos W.B."/>
            <person name="Clum A."/>
            <person name="Lindquist E."/>
            <person name="Daum C."/>
            <person name="Ramamoorthy G.K."/>
            <person name="Gryganskyi A."/>
            <person name="Culley D."/>
            <person name="Magnuson J.K."/>
            <person name="James T.Y."/>
            <person name="O'Malley M.A."/>
            <person name="Stajich J.E."/>
            <person name="Spatafora J.W."/>
            <person name="Visel A."/>
            <person name="Grigoriev I.V."/>
        </authorList>
    </citation>
    <scope>NUCLEOTIDE SEQUENCE [LARGE SCALE GENOMIC DNA]</scope>
    <source>
        <strain evidence="3 4">NRRL 1336</strain>
    </source>
</reference>
<keyword evidence="4" id="KW-1185">Reference proteome</keyword>
<dbReference type="Proteomes" id="UP000193560">
    <property type="component" value="Unassembled WGS sequence"/>
</dbReference>
<organism evidence="3 4">
    <name type="scientific">Absidia repens</name>
    <dbReference type="NCBI Taxonomy" id="90262"/>
    <lineage>
        <taxon>Eukaryota</taxon>
        <taxon>Fungi</taxon>
        <taxon>Fungi incertae sedis</taxon>
        <taxon>Mucoromycota</taxon>
        <taxon>Mucoromycotina</taxon>
        <taxon>Mucoromycetes</taxon>
        <taxon>Mucorales</taxon>
        <taxon>Cunninghamellaceae</taxon>
        <taxon>Absidia</taxon>
    </lineage>
</organism>
<dbReference type="OrthoDB" id="249703at2759"/>
<dbReference type="Gene3D" id="1.20.1050.10">
    <property type="match status" value="1"/>
</dbReference>
<proteinExistence type="predicted"/>
<sequence length="235" mass="26565">MDTKLQLVGAKISTFTRTIRMALKHHKAPYDLILAAPHSDKLKQYTPFGKIPVLLVPGRSLPLIETLVIRTYIDAAYAPDTKLDPTTSSVSLSPSDFESQLTVNFWISITADHVFKNLIFGIVKPRAAMESMGESEHMIKDRLKEHMDLALRTFANLNDALTKSNDYDGPFILGEQLTWADLFLFPPMADLFSLPEAEEFKNAAPKLWLWYQHFEKLDLAKSTFDGTVAHQRSLV</sequence>
<evidence type="ECO:0000313" key="4">
    <source>
        <dbReference type="Proteomes" id="UP000193560"/>
    </source>
</evidence>
<dbReference type="InterPro" id="IPR036249">
    <property type="entry name" value="Thioredoxin-like_sf"/>
</dbReference>
<dbReference type="InterPro" id="IPR036282">
    <property type="entry name" value="Glutathione-S-Trfase_C_sf"/>
</dbReference>
<dbReference type="CDD" id="cd00299">
    <property type="entry name" value="GST_C_family"/>
    <property type="match status" value="1"/>
</dbReference>
<dbReference type="PANTHER" id="PTHR43968:SF6">
    <property type="entry name" value="GLUTATHIONE S-TRANSFERASE OMEGA"/>
    <property type="match status" value="1"/>
</dbReference>
<dbReference type="Pfam" id="PF13410">
    <property type="entry name" value="GST_C_2"/>
    <property type="match status" value="1"/>
</dbReference>
<accession>A0A1X2IPI7</accession>
<dbReference type="InterPro" id="IPR040079">
    <property type="entry name" value="Glutathione_S-Trfase"/>
</dbReference>
<evidence type="ECO:0000259" key="2">
    <source>
        <dbReference type="PROSITE" id="PS50405"/>
    </source>
</evidence>
<dbReference type="PROSITE" id="PS50404">
    <property type="entry name" value="GST_NTER"/>
    <property type="match status" value="1"/>
</dbReference>
<name>A0A1X2IPI7_9FUNG</name>
<feature type="domain" description="GST C-terminal" evidence="2">
    <location>
        <begin position="96"/>
        <end position="234"/>
    </location>
</feature>
<dbReference type="PROSITE" id="PS50405">
    <property type="entry name" value="GST_CTER"/>
    <property type="match status" value="1"/>
</dbReference>
<dbReference type="SUPFAM" id="SSF47616">
    <property type="entry name" value="GST C-terminal domain-like"/>
    <property type="match status" value="1"/>
</dbReference>
<evidence type="ECO:0008006" key="5">
    <source>
        <dbReference type="Google" id="ProtNLM"/>
    </source>
</evidence>
<evidence type="ECO:0000259" key="1">
    <source>
        <dbReference type="PROSITE" id="PS50404"/>
    </source>
</evidence>
<dbReference type="AlphaFoldDB" id="A0A1X2IPI7"/>